<feature type="compositionally biased region" description="Polar residues" evidence="4">
    <location>
        <begin position="93"/>
        <end position="110"/>
    </location>
</feature>
<feature type="coiled-coil region" evidence="3">
    <location>
        <begin position="284"/>
        <end position="359"/>
    </location>
</feature>
<accession>A0AAF0XG80</accession>
<dbReference type="Pfam" id="PF05701">
    <property type="entry name" value="WEMBL"/>
    <property type="match status" value="1"/>
</dbReference>
<evidence type="ECO:0000256" key="2">
    <source>
        <dbReference type="ARBA" id="ARBA00023054"/>
    </source>
</evidence>
<dbReference type="GO" id="GO:0007131">
    <property type="term" value="P:reciprocal meiotic recombination"/>
    <property type="evidence" value="ECO:0007669"/>
    <property type="project" value="TreeGrafter"/>
</dbReference>
<dbReference type="AlphaFoldDB" id="A0AAF0XG80"/>
<evidence type="ECO:0008006" key="7">
    <source>
        <dbReference type="Google" id="ProtNLM"/>
    </source>
</evidence>
<evidence type="ECO:0000256" key="3">
    <source>
        <dbReference type="SAM" id="Coils"/>
    </source>
</evidence>
<feature type="region of interest" description="Disordered" evidence="4">
    <location>
        <begin position="856"/>
        <end position="875"/>
    </location>
</feature>
<name>A0AAF0XG80_DAUCS</name>
<dbReference type="KEGG" id="dcr:108226287"/>
<protein>
    <recommendedName>
        <fullName evidence="7">WEB family protein</fullName>
    </recommendedName>
</protein>
<feature type="region of interest" description="Disordered" evidence="4">
    <location>
        <begin position="896"/>
        <end position="960"/>
    </location>
</feature>
<dbReference type="PANTHER" id="PTHR23160:SF20">
    <property type="entry name" value="OS02G0439200 PROTEIN"/>
    <property type="match status" value="1"/>
</dbReference>
<feature type="compositionally biased region" description="Low complexity" evidence="4">
    <location>
        <begin position="1"/>
        <end position="17"/>
    </location>
</feature>
<evidence type="ECO:0000313" key="6">
    <source>
        <dbReference type="Proteomes" id="UP000077755"/>
    </source>
</evidence>
<comment type="similarity">
    <text evidence="1">Belongs to the WEB family.</text>
</comment>
<reference evidence="5" key="1">
    <citation type="journal article" date="2016" name="Nat. Genet.">
        <title>A high-quality carrot genome assembly provides new insights into carotenoid accumulation and asterid genome evolution.</title>
        <authorList>
            <person name="Iorizzo M."/>
            <person name="Ellison S."/>
            <person name="Senalik D."/>
            <person name="Zeng P."/>
            <person name="Satapoomin P."/>
            <person name="Huang J."/>
            <person name="Bowman M."/>
            <person name="Iovene M."/>
            <person name="Sanseverino W."/>
            <person name="Cavagnaro P."/>
            <person name="Yildiz M."/>
            <person name="Macko-Podgorni A."/>
            <person name="Moranska E."/>
            <person name="Grzebelus E."/>
            <person name="Grzebelus D."/>
            <person name="Ashrafi H."/>
            <person name="Zheng Z."/>
            <person name="Cheng S."/>
            <person name="Spooner D."/>
            <person name="Van Deynze A."/>
            <person name="Simon P."/>
        </authorList>
    </citation>
    <scope>NUCLEOTIDE SEQUENCE</scope>
    <source>
        <tissue evidence="5">Leaf</tissue>
    </source>
</reference>
<reference evidence="5" key="2">
    <citation type="submission" date="2022-03" db="EMBL/GenBank/DDBJ databases">
        <title>Draft title - Genomic analysis of global carrot germplasm unveils the trajectory of domestication and the origin of high carotenoid orange carrot.</title>
        <authorList>
            <person name="Iorizzo M."/>
            <person name="Ellison S."/>
            <person name="Senalik D."/>
            <person name="Macko-Podgorni A."/>
            <person name="Grzebelus D."/>
            <person name="Bostan H."/>
            <person name="Rolling W."/>
            <person name="Curaba J."/>
            <person name="Simon P."/>
        </authorList>
    </citation>
    <scope>NUCLEOTIDE SEQUENCE</scope>
    <source>
        <tissue evidence="5">Leaf</tissue>
    </source>
</reference>
<dbReference type="EMBL" id="CP093348">
    <property type="protein sequence ID" value="WOH06552.1"/>
    <property type="molecule type" value="Genomic_DNA"/>
</dbReference>
<proteinExistence type="inferred from homology"/>
<evidence type="ECO:0000256" key="1">
    <source>
        <dbReference type="ARBA" id="ARBA00005485"/>
    </source>
</evidence>
<dbReference type="PANTHER" id="PTHR23160">
    <property type="entry name" value="SYNAPTONEMAL COMPLEX PROTEIN-RELATED"/>
    <property type="match status" value="1"/>
</dbReference>
<evidence type="ECO:0000256" key="4">
    <source>
        <dbReference type="SAM" id="MobiDB-lite"/>
    </source>
</evidence>
<evidence type="ECO:0000313" key="5">
    <source>
        <dbReference type="EMBL" id="WOH06552.1"/>
    </source>
</evidence>
<dbReference type="InterPro" id="IPR008545">
    <property type="entry name" value="Web"/>
</dbReference>
<feature type="coiled-coil region" evidence="3">
    <location>
        <begin position="391"/>
        <end position="523"/>
    </location>
</feature>
<organism evidence="5 6">
    <name type="scientific">Daucus carota subsp. sativus</name>
    <name type="common">Carrot</name>
    <dbReference type="NCBI Taxonomy" id="79200"/>
    <lineage>
        <taxon>Eukaryota</taxon>
        <taxon>Viridiplantae</taxon>
        <taxon>Streptophyta</taxon>
        <taxon>Embryophyta</taxon>
        <taxon>Tracheophyta</taxon>
        <taxon>Spermatophyta</taxon>
        <taxon>Magnoliopsida</taxon>
        <taxon>eudicotyledons</taxon>
        <taxon>Gunneridae</taxon>
        <taxon>Pentapetalae</taxon>
        <taxon>asterids</taxon>
        <taxon>campanulids</taxon>
        <taxon>Apiales</taxon>
        <taxon>Apiaceae</taxon>
        <taxon>Apioideae</taxon>
        <taxon>Scandiceae</taxon>
        <taxon>Daucinae</taxon>
        <taxon>Daucus</taxon>
        <taxon>Daucus sect. Daucus</taxon>
    </lineage>
</organism>
<keyword evidence="2 3" id="KW-0175">Coiled coil</keyword>
<feature type="compositionally biased region" description="Basic and acidic residues" evidence="4">
    <location>
        <begin position="865"/>
        <end position="875"/>
    </location>
</feature>
<feature type="coiled-coil region" evidence="3">
    <location>
        <begin position="552"/>
        <end position="798"/>
    </location>
</feature>
<feature type="compositionally biased region" description="Basic residues" evidence="4">
    <location>
        <begin position="951"/>
        <end position="960"/>
    </location>
</feature>
<gene>
    <name evidence="5" type="ORF">DCAR_0625980</name>
</gene>
<sequence>MSSKSKLNLNKSTLSESPTLNNKVSKVAAGDKVSIVTPITKVSPATPKVAKLSRGVAKSDNGSPSPLQSSRVSFDRSPGSAPSKPVLDRRSPKLSTTPDKQPTRLSKGSELQAQLIAVQEDLKNAKEKLLEVEKAKAQALDELKDAQSLAEEANGKLTAVLVAQKRAEEESEIEKFRAIEMEQVDVDASQKKNEEREKEIEDLRNQHSVDISALLSATHEIEKVKQELAMTFDAKNQALCHADEATKIAEIHAERVETMSAELLRLSAAFESTNDSKVNSDNVVTKLKSEVQTLVQELEKAKAHETEARKYEIMVKELELELETFKHKLQKGNDYEEKLAENEATVEQLTIELEAAIIAEACASAKAIDYGTEATKYSEIEMELKSEVETLTQKLGKAKDYEQKLVQLELALEHLSVELEAAKMAECYAHNLVEEWQKRVEELELYSEQANQLERSALESLSLVKIQLDESNGLLRDAESEVTSLKEKLGSLELSMGSQKIVLEESERSVDMAKKQASDLVKEVESLKFMLETVKDEKTQALNNEKLSATTIETLQEEKNKLINELDTSREEEEKSKKAMESLASALHEVSTEARLVKEKLISSQDEHENLKTQVENLELELRASTEKYEGMLVDAKHEIGVLNQFLEQAKHDQQTTKANWEQKELHLVDSVNKSEEEKVSLTEEVSRLVNSLEDAEKEACATKKEEDRVRNSLAEAELEVDYLKKILEETKAESLRLKESLLDKENELQSIIQENEELQSKEVASLKKVHEFSKLLEEAMTRERAEENAELSDSEKDYDMLPKVVEFSEQNGNGKKENFKSELPHQNFQVLVQEIPLEDSNAVYVKGVDAVGKSKDLNGTPDWNENKEKEDDKAGVEFKMWESCKIEDRDFLEQEKEFDEELDSKAENESFDQINGSFLSENLESGGSSPTKELSQKKKNPLLRKFGSLLKKKSASNQK</sequence>
<keyword evidence="6" id="KW-1185">Reference proteome</keyword>
<feature type="compositionally biased region" description="Polar residues" evidence="4">
    <location>
        <begin position="60"/>
        <end position="72"/>
    </location>
</feature>
<feature type="compositionally biased region" description="Polar residues" evidence="4">
    <location>
        <begin position="912"/>
        <end position="934"/>
    </location>
</feature>
<feature type="region of interest" description="Disordered" evidence="4">
    <location>
        <begin position="1"/>
        <end position="110"/>
    </location>
</feature>
<dbReference type="Proteomes" id="UP000077755">
    <property type="component" value="Chromosome 6"/>
</dbReference>